<feature type="non-terminal residue" evidence="2">
    <location>
        <position position="124"/>
    </location>
</feature>
<feature type="transmembrane region" description="Helical" evidence="1">
    <location>
        <begin position="21"/>
        <end position="47"/>
    </location>
</feature>
<reference evidence="2 3" key="1">
    <citation type="submission" date="2012-10" db="EMBL/GenBank/DDBJ databases">
        <authorList>
            <person name="Strain E.A."/>
            <person name="Brown E."/>
            <person name="Allard M.W."/>
            <person name="Gonzalez-Escalona N."/>
            <person name="Timme R."/>
        </authorList>
    </citation>
    <scope>NUCLEOTIDE SEQUENCE [LARGE SCALE GENOMIC DNA]</scope>
    <source>
        <strain evidence="2 3">CFSAN001627</strain>
    </source>
</reference>
<proteinExistence type="predicted"/>
<dbReference type="AlphaFoldDB" id="M2A010"/>
<evidence type="ECO:0000313" key="2">
    <source>
        <dbReference type="EMBL" id="EKN43280.1"/>
    </source>
</evidence>
<name>M2A010_CLOBO</name>
<protein>
    <submittedName>
        <fullName evidence="2">Uncharacterized protein</fullName>
    </submittedName>
</protein>
<keyword evidence="1" id="KW-1133">Transmembrane helix</keyword>
<sequence length="124" mass="14341">MSKKRQKEIKRRKNRKKKKKSFIGRLFLFLVYEVIVGGIFSLLIAFYGPFDNVKSTLVGTAMATYKHQYIATTFLSKDEINKILNKDKGISNSSLKENYGDIKIRNKYGNSVERYDINTAKFDG</sequence>
<evidence type="ECO:0000313" key="3">
    <source>
        <dbReference type="Proteomes" id="UP000011944"/>
    </source>
</evidence>
<dbReference type="EMBL" id="AMXI01000087">
    <property type="protein sequence ID" value="EKN43280.1"/>
    <property type="molecule type" value="Genomic_DNA"/>
</dbReference>
<keyword evidence="1" id="KW-0472">Membrane</keyword>
<reference evidence="2 3" key="2">
    <citation type="submission" date="2013-03" db="EMBL/GenBank/DDBJ databases">
        <title>Diversity in Clostridium botulinum.</title>
        <authorList>
            <person name="Timme R.E."/>
            <person name="Allard M."/>
            <person name="Luo Y."/>
            <person name="Strain E."/>
            <person name="Gonzalez-Escalona N."/>
            <person name="Brown E."/>
        </authorList>
    </citation>
    <scope>NUCLEOTIDE SEQUENCE [LARGE SCALE GENOMIC DNA]</scope>
    <source>
        <strain evidence="2 3">CFSAN001627</strain>
    </source>
</reference>
<dbReference type="Proteomes" id="UP000011944">
    <property type="component" value="Unassembled WGS sequence"/>
</dbReference>
<keyword evidence="1" id="KW-0812">Transmembrane</keyword>
<gene>
    <name evidence="2" type="ORF">CFSAN001627_01520</name>
</gene>
<comment type="caution">
    <text evidence="2">The sequence shown here is derived from an EMBL/GenBank/DDBJ whole genome shotgun (WGS) entry which is preliminary data.</text>
</comment>
<evidence type="ECO:0000256" key="1">
    <source>
        <dbReference type="SAM" id="Phobius"/>
    </source>
</evidence>
<accession>M2A010</accession>
<organism evidence="2 3">
    <name type="scientific">Clostridium botulinum CFSAN001627</name>
    <dbReference type="NCBI Taxonomy" id="1232189"/>
    <lineage>
        <taxon>Bacteria</taxon>
        <taxon>Bacillati</taxon>
        <taxon>Bacillota</taxon>
        <taxon>Clostridia</taxon>
        <taxon>Eubacteriales</taxon>
        <taxon>Clostridiaceae</taxon>
        <taxon>Clostridium</taxon>
    </lineage>
</organism>